<dbReference type="AlphaFoldDB" id="A0A445AQA8"/>
<name>A0A445AQA8_ARAHY</name>
<reference evidence="3 4" key="1">
    <citation type="submission" date="2019-01" db="EMBL/GenBank/DDBJ databases">
        <title>Sequencing of cultivated peanut Arachis hypogaea provides insights into genome evolution and oil improvement.</title>
        <authorList>
            <person name="Chen X."/>
        </authorList>
    </citation>
    <scope>NUCLEOTIDE SEQUENCE [LARGE SCALE GENOMIC DNA]</scope>
    <source>
        <strain evidence="4">cv. Fuhuasheng</strain>
        <tissue evidence="3">Leaves</tissue>
    </source>
</reference>
<dbReference type="InterPro" id="IPR004332">
    <property type="entry name" value="Transposase_MuDR"/>
</dbReference>
<evidence type="ECO:0000259" key="2">
    <source>
        <dbReference type="Pfam" id="PF03108"/>
    </source>
</evidence>
<keyword evidence="4" id="KW-1185">Reference proteome</keyword>
<evidence type="ECO:0000313" key="3">
    <source>
        <dbReference type="EMBL" id="RYR28618.1"/>
    </source>
</evidence>
<gene>
    <name evidence="3" type="ORF">Ahy_B01g052762</name>
</gene>
<dbReference type="Pfam" id="PF03108">
    <property type="entry name" value="DBD_Tnp_Mut"/>
    <property type="match status" value="1"/>
</dbReference>
<proteinExistence type="predicted"/>
<feature type="domain" description="Transposase MuDR plant" evidence="2">
    <location>
        <begin position="91"/>
        <end position="147"/>
    </location>
</feature>
<organism evidence="3 4">
    <name type="scientific">Arachis hypogaea</name>
    <name type="common">Peanut</name>
    <dbReference type="NCBI Taxonomy" id="3818"/>
    <lineage>
        <taxon>Eukaryota</taxon>
        <taxon>Viridiplantae</taxon>
        <taxon>Streptophyta</taxon>
        <taxon>Embryophyta</taxon>
        <taxon>Tracheophyta</taxon>
        <taxon>Spermatophyta</taxon>
        <taxon>Magnoliopsida</taxon>
        <taxon>eudicotyledons</taxon>
        <taxon>Gunneridae</taxon>
        <taxon>Pentapetalae</taxon>
        <taxon>rosids</taxon>
        <taxon>fabids</taxon>
        <taxon>Fabales</taxon>
        <taxon>Fabaceae</taxon>
        <taxon>Papilionoideae</taxon>
        <taxon>50 kb inversion clade</taxon>
        <taxon>dalbergioids sensu lato</taxon>
        <taxon>Dalbergieae</taxon>
        <taxon>Pterocarpus clade</taxon>
        <taxon>Arachis</taxon>
    </lineage>
</organism>
<feature type="region of interest" description="Disordered" evidence="1">
    <location>
        <begin position="32"/>
        <end position="58"/>
    </location>
</feature>
<evidence type="ECO:0000313" key="4">
    <source>
        <dbReference type="Proteomes" id="UP000289738"/>
    </source>
</evidence>
<comment type="caution">
    <text evidence="3">The sequence shown here is derived from an EMBL/GenBank/DDBJ whole genome shotgun (WGS) entry which is preliminary data.</text>
</comment>
<sequence>MIELYVAFKELAISHEVNESFVNEGNNTYCKKENNSDSDEEFLTNNDMLGENDEKNESTNTEVQTVINMVTNQHPFGLSSFIRSYEHSEFAIGIEFNSKRAVVMAIRNYTISKGVDYKVFESEPLTFYTKCLQYGKGCDWLIRANHLKLDFDTIADAIRPLVEADPSIKI</sequence>
<protein>
    <recommendedName>
        <fullName evidence="2">Transposase MuDR plant domain-containing protein</fullName>
    </recommendedName>
</protein>
<accession>A0A445AQA8</accession>
<dbReference type="Proteomes" id="UP000289738">
    <property type="component" value="Chromosome B01"/>
</dbReference>
<evidence type="ECO:0000256" key="1">
    <source>
        <dbReference type="SAM" id="MobiDB-lite"/>
    </source>
</evidence>
<dbReference type="EMBL" id="SDMP01000011">
    <property type="protein sequence ID" value="RYR28618.1"/>
    <property type="molecule type" value="Genomic_DNA"/>
</dbReference>